<sequence length="62" mass="6523">MTCSKSSSSSKLLKTVQISIGFSTGVTSELFTVNWINSSSKRANSFSVSIPSSHHSSAAQAQ</sequence>
<evidence type="ECO:0000313" key="2">
    <source>
        <dbReference type="Proteomes" id="UP000032142"/>
    </source>
</evidence>
<keyword evidence="2" id="KW-1185">Reference proteome</keyword>
<dbReference type="AlphaFoldDB" id="A0A0B0N035"/>
<comment type="caution">
    <text evidence="1">The sequence shown here is derived from an EMBL/GenBank/DDBJ whole genome shotgun (WGS) entry which is preliminary data.</text>
</comment>
<dbReference type="Proteomes" id="UP000032142">
    <property type="component" value="Unassembled WGS sequence"/>
</dbReference>
<accession>A0A0B0N035</accession>
<reference evidence="2" key="1">
    <citation type="submission" date="2014-09" db="EMBL/GenBank/DDBJ databases">
        <authorList>
            <person name="Mudge J."/>
            <person name="Ramaraj T."/>
            <person name="Lindquist I.E."/>
            <person name="Bharti A.K."/>
            <person name="Sundararajan A."/>
            <person name="Cameron C.T."/>
            <person name="Woodward J.E."/>
            <person name="May G.D."/>
            <person name="Brubaker C."/>
            <person name="Broadhvest J."/>
            <person name="Wilkins T.A."/>
        </authorList>
    </citation>
    <scope>NUCLEOTIDE SEQUENCE</scope>
    <source>
        <strain evidence="2">cv. AKA8401</strain>
    </source>
</reference>
<dbReference type="EMBL" id="JRRC01441062">
    <property type="protein sequence ID" value="KHG05972.1"/>
    <property type="molecule type" value="Genomic_DNA"/>
</dbReference>
<proteinExistence type="predicted"/>
<organism evidence="1 2">
    <name type="scientific">Gossypium arboreum</name>
    <name type="common">Tree cotton</name>
    <name type="synonym">Gossypium nanking</name>
    <dbReference type="NCBI Taxonomy" id="29729"/>
    <lineage>
        <taxon>Eukaryota</taxon>
        <taxon>Viridiplantae</taxon>
        <taxon>Streptophyta</taxon>
        <taxon>Embryophyta</taxon>
        <taxon>Tracheophyta</taxon>
        <taxon>Spermatophyta</taxon>
        <taxon>Magnoliopsida</taxon>
        <taxon>eudicotyledons</taxon>
        <taxon>Gunneridae</taxon>
        <taxon>Pentapetalae</taxon>
        <taxon>rosids</taxon>
        <taxon>malvids</taxon>
        <taxon>Malvales</taxon>
        <taxon>Malvaceae</taxon>
        <taxon>Malvoideae</taxon>
        <taxon>Gossypium</taxon>
    </lineage>
</organism>
<protein>
    <submittedName>
        <fullName evidence="1">Uncharacterized protein</fullName>
    </submittedName>
</protein>
<evidence type="ECO:0000313" key="1">
    <source>
        <dbReference type="EMBL" id="KHG05972.1"/>
    </source>
</evidence>
<gene>
    <name evidence="1" type="ORF">F383_32944</name>
</gene>
<name>A0A0B0N035_GOSAR</name>